<proteinExistence type="predicted"/>
<dbReference type="Proteomes" id="UP000295375">
    <property type="component" value="Unassembled WGS sequence"/>
</dbReference>
<dbReference type="Gene3D" id="2.60.40.1190">
    <property type="match status" value="1"/>
</dbReference>
<dbReference type="EMBL" id="SNYM01000006">
    <property type="protein sequence ID" value="TDQ48653.1"/>
    <property type="molecule type" value="Genomic_DNA"/>
</dbReference>
<dbReference type="AlphaFoldDB" id="A0A4R6USL5"/>
<evidence type="ECO:0000313" key="3">
    <source>
        <dbReference type="EMBL" id="TDQ48653.1"/>
    </source>
</evidence>
<feature type="signal peptide" evidence="1">
    <location>
        <begin position="1"/>
        <end position="31"/>
    </location>
</feature>
<keyword evidence="1" id="KW-0732">Signal</keyword>
<evidence type="ECO:0000256" key="1">
    <source>
        <dbReference type="SAM" id="SignalP"/>
    </source>
</evidence>
<dbReference type="Pfam" id="PF19313">
    <property type="entry name" value="DUF5916"/>
    <property type="match status" value="1"/>
</dbReference>
<reference evidence="3 4" key="1">
    <citation type="submission" date="2019-03" db="EMBL/GenBank/DDBJ databases">
        <title>Genomic Encyclopedia of Type Strains, Phase IV (KMG-IV): sequencing the most valuable type-strain genomes for metagenomic binning, comparative biology and taxonomic classification.</title>
        <authorList>
            <person name="Goeker M."/>
        </authorList>
    </citation>
    <scope>NUCLEOTIDE SEQUENCE [LARGE SCALE GENOMIC DNA]</scope>
    <source>
        <strain evidence="3 4">DSM 103792</strain>
    </source>
</reference>
<keyword evidence="4" id="KW-1185">Reference proteome</keyword>
<dbReference type="SUPFAM" id="SSF49344">
    <property type="entry name" value="CBD9-like"/>
    <property type="match status" value="1"/>
</dbReference>
<dbReference type="InterPro" id="IPR045670">
    <property type="entry name" value="DUF5916"/>
</dbReference>
<protein>
    <recommendedName>
        <fullName evidence="2">DUF5916 domain-containing protein</fullName>
    </recommendedName>
</protein>
<evidence type="ECO:0000259" key="2">
    <source>
        <dbReference type="Pfam" id="PF19313"/>
    </source>
</evidence>
<comment type="caution">
    <text evidence="3">The sequence shown here is derived from an EMBL/GenBank/DDBJ whole genome shotgun (WGS) entry which is preliminary data.</text>
</comment>
<evidence type="ECO:0000313" key="4">
    <source>
        <dbReference type="Proteomes" id="UP000295375"/>
    </source>
</evidence>
<feature type="chain" id="PRO_5020879536" description="DUF5916 domain-containing protein" evidence="1">
    <location>
        <begin position="32"/>
        <end position="753"/>
    </location>
</feature>
<sequence>MPIRFIRSLTAPLPRALLLCSMLVAPCSALAAEQDAIVVDGLASESFWQQAQVFDQLVAVEPFTRETPKHQQRIRVISLPAGIAVHFDIDQPPEVLRTKPNTQRDRAGPADRVNVVIDYDNQGLTAYNFTVTLAGNIEDGIVGRNSFNADWDGDWKYAVQETEQGWTVEMLLPWTITAMAPVDGDTRTIGIYLDRVLKSTGERFAYPAIRYSQSDYVNSLAEISVKNYAATTSNWFPYVSMVYDQVNDDVDQKVGLDWFFRYSNAFQLIASLNPDFGQVESDDLVVNFSAIEVFFSDKRPFFTENHDDFKLPLPDEGELIYTRRMGANRDDGKGVANIDVASKLRLASSNSSLSYLVVREEDFGDDIGRQFQVLRPRLLLGDTLIGAAIMRTEKPYFDRVADVLAVDAEQSFASGLKLRGQWLQSEIDQSLTEKEGGGAWLTLDYNPVAEWQHTLEFLHYDDDLQLSDLGFVQRTNLEQGAYFGRHVQTHENWNMLKEIEWVTRLSKSRNQQGEDLPDWFRLSANLRFANADQLYLFYRHESAGVDDLISRGNGLWNKPAVNLAILEYIGARRVDMAWGAVYEQGQEGLRDYYRDYAIGLTYFFADQLSTEFWLGYRDSQDWLIWQQANEFSRYRSHRGSVDWQLDWFPDEHQELRLKFQWLNIDGVDGQRYTLFDRRMNASGQAVEDLHINTLGFQLRYRYKLSLLSDIFVVYSRGGFEQNNDTSESTGQTFSDALSLRDADQLLFKWRMHF</sequence>
<gene>
    <name evidence="3" type="ORF">EV696_10693</name>
</gene>
<accession>A0A4R6USL5</accession>
<organism evidence="3 4">
    <name type="scientific">Permianibacter aggregans</name>
    <dbReference type="NCBI Taxonomy" id="1510150"/>
    <lineage>
        <taxon>Bacteria</taxon>
        <taxon>Pseudomonadati</taxon>
        <taxon>Pseudomonadota</taxon>
        <taxon>Gammaproteobacteria</taxon>
        <taxon>Pseudomonadales</taxon>
        <taxon>Pseudomonadaceae</taxon>
        <taxon>Permianibacter</taxon>
    </lineage>
</organism>
<feature type="domain" description="DUF5916" evidence="2">
    <location>
        <begin position="235"/>
        <end position="329"/>
    </location>
</feature>
<name>A0A4R6USL5_9GAMM</name>